<dbReference type="EMBL" id="PVWJ01000206">
    <property type="protein sequence ID" value="PSB00470.1"/>
    <property type="molecule type" value="Genomic_DNA"/>
</dbReference>
<sequence>MEFKSPTSRLARLFRAGRDNWKEKALGKQKKIRALEIKVRDLSASREYWKNRAILAELGLSQENESAVVEEKKMN</sequence>
<gene>
    <name evidence="1" type="ORF">C7B64_23345</name>
</gene>
<evidence type="ECO:0000313" key="2">
    <source>
        <dbReference type="Proteomes" id="UP000238762"/>
    </source>
</evidence>
<reference evidence="1 2" key="2">
    <citation type="submission" date="2018-03" db="EMBL/GenBank/DDBJ databases">
        <title>The ancient ancestry and fast evolution of plastids.</title>
        <authorList>
            <person name="Moore K.R."/>
            <person name="Magnabosco C."/>
            <person name="Momper L."/>
            <person name="Gold D.A."/>
            <person name="Bosak T."/>
            <person name="Fournier G.P."/>
        </authorList>
    </citation>
    <scope>NUCLEOTIDE SEQUENCE [LARGE SCALE GENOMIC DNA]</scope>
    <source>
        <strain evidence="1 2">CCAP 1448/3</strain>
    </source>
</reference>
<protein>
    <submittedName>
        <fullName evidence="1">Uncharacterized protein</fullName>
    </submittedName>
</protein>
<dbReference type="OrthoDB" id="493005at2"/>
<proteinExistence type="predicted"/>
<evidence type="ECO:0000313" key="1">
    <source>
        <dbReference type="EMBL" id="PSB00470.1"/>
    </source>
</evidence>
<dbReference type="Proteomes" id="UP000238762">
    <property type="component" value="Unassembled WGS sequence"/>
</dbReference>
<organism evidence="1 2">
    <name type="scientific">Merismopedia glauca CCAP 1448/3</name>
    <dbReference type="NCBI Taxonomy" id="1296344"/>
    <lineage>
        <taxon>Bacteria</taxon>
        <taxon>Bacillati</taxon>
        <taxon>Cyanobacteriota</taxon>
        <taxon>Cyanophyceae</taxon>
        <taxon>Synechococcales</taxon>
        <taxon>Merismopediaceae</taxon>
        <taxon>Merismopedia</taxon>
    </lineage>
</organism>
<accession>A0A2T1BWT2</accession>
<comment type="caution">
    <text evidence="1">The sequence shown here is derived from an EMBL/GenBank/DDBJ whole genome shotgun (WGS) entry which is preliminary data.</text>
</comment>
<dbReference type="RefSeq" id="WP_106291916.1">
    <property type="nucleotide sequence ID" value="NZ_CAWNTC010000018.1"/>
</dbReference>
<name>A0A2T1BWT2_9CYAN</name>
<dbReference type="AlphaFoldDB" id="A0A2T1BWT2"/>
<reference evidence="1 2" key="1">
    <citation type="submission" date="2018-02" db="EMBL/GenBank/DDBJ databases">
        <authorList>
            <person name="Cohen D.B."/>
            <person name="Kent A.D."/>
        </authorList>
    </citation>
    <scope>NUCLEOTIDE SEQUENCE [LARGE SCALE GENOMIC DNA]</scope>
    <source>
        <strain evidence="1 2">CCAP 1448/3</strain>
    </source>
</reference>
<keyword evidence="2" id="KW-1185">Reference proteome</keyword>